<name>A0ABX5GZ55_PHOAN</name>
<organism evidence="1 2">
    <name type="scientific">Photobacterium angustum</name>
    <dbReference type="NCBI Taxonomy" id="661"/>
    <lineage>
        <taxon>Bacteria</taxon>
        <taxon>Pseudomonadati</taxon>
        <taxon>Pseudomonadota</taxon>
        <taxon>Gammaproteobacteria</taxon>
        <taxon>Vibrionales</taxon>
        <taxon>Vibrionaceae</taxon>
        <taxon>Photobacterium</taxon>
    </lineage>
</organism>
<protein>
    <submittedName>
        <fullName evidence="1">Uncharacterized protein</fullName>
    </submittedName>
</protein>
<reference evidence="1 2" key="1">
    <citation type="submission" date="2018-01" db="EMBL/GenBank/DDBJ databases">
        <title>Whole genome sequencing of Histamine producing bacteria.</title>
        <authorList>
            <person name="Butler K."/>
        </authorList>
    </citation>
    <scope>NUCLEOTIDE SEQUENCE [LARGE SCALE GENOMIC DNA]</scope>
    <source>
        <strain evidence="1 2">A6-1</strain>
    </source>
</reference>
<dbReference type="Proteomes" id="UP000240989">
    <property type="component" value="Unassembled WGS sequence"/>
</dbReference>
<comment type="caution">
    <text evidence="1">The sequence shown here is derived from an EMBL/GenBank/DDBJ whole genome shotgun (WGS) entry which is preliminary data.</text>
</comment>
<sequence length="75" mass="8700">MNSPHVINETQYGYEVQCDGFILNYDVRPETNLQYKLEGHDQFVSSPIKSVLCMSRGWQEAARRMTNFINGENVE</sequence>
<proteinExistence type="predicted"/>
<dbReference type="EMBL" id="PYOU01000027">
    <property type="protein sequence ID" value="PSX03941.1"/>
    <property type="molecule type" value="Genomic_DNA"/>
</dbReference>
<evidence type="ECO:0000313" key="2">
    <source>
        <dbReference type="Proteomes" id="UP000240989"/>
    </source>
</evidence>
<keyword evidence="2" id="KW-1185">Reference proteome</keyword>
<evidence type="ECO:0000313" key="1">
    <source>
        <dbReference type="EMBL" id="PSX03941.1"/>
    </source>
</evidence>
<accession>A0ABX5GZ55</accession>
<gene>
    <name evidence="1" type="ORF">C0W27_20825</name>
</gene>